<keyword evidence="5" id="KW-0539">Nucleus</keyword>
<evidence type="ECO:0000313" key="8">
    <source>
        <dbReference type="EMBL" id="QLL30400.1"/>
    </source>
</evidence>
<evidence type="ECO:0000256" key="5">
    <source>
        <dbReference type="ARBA" id="ARBA00023242"/>
    </source>
</evidence>
<keyword evidence="6" id="KW-0175">Coiled coil</keyword>
<dbReference type="GO" id="GO:0010468">
    <property type="term" value="P:regulation of gene expression"/>
    <property type="evidence" value="ECO:0007669"/>
    <property type="project" value="UniProtKB-ARBA"/>
</dbReference>
<evidence type="ECO:0000256" key="3">
    <source>
        <dbReference type="ARBA" id="ARBA00023015"/>
    </source>
</evidence>
<dbReference type="Proteomes" id="UP000515788">
    <property type="component" value="Chromosome 1"/>
</dbReference>
<keyword evidence="3" id="KW-0805">Transcription regulation</keyword>
<proteinExistence type="predicted"/>
<dbReference type="GO" id="GO:0005654">
    <property type="term" value="C:nucleoplasm"/>
    <property type="evidence" value="ECO:0007669"/>
    <property type="project" value="UniProtKB-ARBA"/>
</dbReference>
<keyword evidence="2" id="KW-0678">Repressor</keyword>
<evidence type="ECO:0000256" key="2">
    <source>
        <dbReference type="ARBA" id="ARBA00022491"/>
    </source>
</evidence>
<evidence type="ECO:0008006" key="10">
    <source>
        <dbReference type="Google" id="ProtNLM"/>
    </source>
</evidence>
<feature type="coiled-coil region" evidence="6">
    <location>
        <begin position="91"/>
        <end position="130"/>
    </location>
</feature>
<dbReference type="Pfam" id="PF08598">
    <property type="entry name" value="Sds3"/>
    <property type="match status" value="1"/>
</dbReference>
<feature type="region of interest" description="Disordered" evidence="7">
    <location>
        <begin position="213"/>
        <end position="240"/>
    </location>
</feature>
<dbReference type="AlphaFoldDB" id="A0A7G3ZA64"/>
<evidence type="ECO:0000256" key="4">
    <source>
        <dbReference type="ARBA" id="ARBA00023163"/>
    </source>
</evidence>
<accession>A0A7G3ZA64</accession>
<evidence type="ECO:0000256" key="7">
    <source>
        <dbReference type="SAM" id="MobiDB-lite"/>
    </source>
</evidence>
<protein>
    <recommendedName>
        <fullName evidence="10">Transcriptional regulatory protein SDS3</fullName>
    </recommendedName>
</protein>
<dbReference type="KEGG" id="tgb:HG536_0A02170"/>
<dbReference type="InterPro" id="IPR013907">
    <property type="entry name" value="Sds3"/>
</dbReference>
<dbReference type="EMBL" id="CP059246">
    <property type="protein sequence ID" value="QLL30400.1"/>
    <property type="molecule type" value="Genomic_DNA"/>
</dbReference>
<dbReference type="SMART" id="SM01401">
    <property type="entry name" value="Sds3"/>
    <property type="match status" value="1"/>
</dbReference>
<evidence type="ECO:0000256" key="1">
    <source>
        <dbReference type="ARBA" id="ARBA00004123"/>
    </source>
</evidence>
<name>A0A7G3ZA64_9SACH</name>
<organism evidence="8 9">
    <name type="scientific">Torulaspora globosa</name>
    <dbReference type="NCBI Taxonomy" id="48254"/>
    <lineage>
        <taxon>Eukaryota</taxon>
        <taxon>Fungi</taxon>
        <taxon>Dikarya</taxon>
        <taxon>Ascomycota</taxon>
        <taxon>Saccharomycotina</taxon>
        <taxon>Saccharomycetes</taxon>
        <taxon>Saccharomycetales</taxon>
        <taxon>Saccharomycetaceae</taxon>
        <taxon>Torulaspora</taxon>
    </lineage>
</organism>
<feature type="compositionally biased region" description="Polar residues" evidence="7">
    <location>
        <begin position="158"/>
        <end position="169"/>
    </location>
</feature>
<dbReference type="RefSeq" id="XP_037137075.1">
    <property type="nucleotide sequence ID" value="XM_037281180.1"/>
</dbReference>
<sequence>MSQKHLNQDVPRKDKRRHNIESKVAKIQQSFALDRDVHYKDRLTALQADLTTLHQGNNRAYLRKLRDLEEARDLELVRLRLFEEYRVSRSRIEFQEDIESAREEHERLVKLCKERLYESIEQKIKQLQEDRLLMDVANAHSYAMDYNRTKYQKYTRSHTAGGWESSSNELGRDSPSESATDTATDRRFLRKRAATKVANAVAESDFQTNSSAIALTNGNGNSNGNGYARQSTHDSKADGNSDADLLQTISDYGDLHALLFGEKDLDTKSNDKKKHRTSQRYTAKAAPPLQSLKPDEVTDDIAYIRHLTGQPPAPFKSRITD</sequence>
<keyword evidence="9" id="KW-1185">Reference proteome</keyword>
<dbReference type="PANTHER" id="PTHR21964">
    <property type="entry name" value="BREAST CANCER METASTASIS-SUPPRESSOR 1"/>
    <property type="match status" value="1"/>
</dbReference>
<evidence type="ECO:0000256" key="6">
    <source>
        <dbReference type="SAM" id="Coils"/>
    </source>
</evidence>
<comment type="subcellular location">
    <subcellularLocation>
        <location evidence="1">Nucleus</location>
    </subcellularLocation>
</comment>
<feature type="region of interest" description="Disordered" evidence="7">
    <location>
        <begin position="267"/>
        <end position="292"/>
    </location>
</feature>
<dbReference type="GeneID" id="59323497"/>
<feature type="region of interest" description="Disordered" evidence="7">
    <location>
        <begin position="158"/>
        <end position="187"/>
    </location>
</feature>
<keyword evidence="4" id="KW-0804">Transcription</keyword>
<dbReference type="OrthoDB" id="70376at2759"/>
<reference evidence="8 9" key="1">
    <citation type="submission" date="2020-06" db="EMBL/GenBank/DDBJ databases">
        <title>The yeast mating-type switching endonuclease HO is a domesticated member of an unorthodox homing genetic element family.</title>
        <authorList>
            <person name="Coughlan A.Y."/>
            <person name="Lombardi L."/>
            <person name="Braun-Galleani S."/>
            <person name="Martos A.R."/>
            <person name="Galeote V."/>
            <person name="Bigey F."/>
            <person name="Dequin S."/>
            <person name="Byrne K.P."/>
            <person name="Wolfe K.H."/>
        </authorList>
    </citation>
    <scope>NUCLEOTIDE SEQUENCE [LARGE SCALE GENOMIC DNA]</scope>
    <source>
        <strain evidence="8 9">CBS764</strain>
    </source>
</reference>
<gene>
    <name evidence="8" type="ORF">HG536_0A02170</name>
</gene>
<evidence type="ECO:0000313" key="9">
    <source>
        <dbReference type="Proteomes" id="UP000515788"/>
    </source>
</evidence>
<feature type="compositionally biased region" description="Low complexity" evidence="7">
    <location>
        <begin position="217"/>
        <end position="226"/>
    </location>
</feature>